<name>A0ABW4ZG48_9SPHI</name>
<comment type="caution">
    <text evidence="1">The sequence shown here is derived from an EMBL/GenBank/DDBJ whole genome shotgun (WGS) entry which is preliminary data.</text>
</comment>
<sequence>MENEFWLDVELLSLGGCVSLMIIPRRKHFELLLDDQELGRVYKDKDENWQDMDATLPAYSIETIGIAIDEFLGTLRSFKIAG</sequence>
<gene>
    <name evidence="1" type="ORF">ACFSJU_00605</name>
</gene>
<proteinExistence type="predicted"/>
<dbReference type="RefSeq" id="WP_255902260.1">
    <property type="nucleotide sequence ID" value="NZ_JAFMZO010000002.1"/>
</dbReference>
<evidence type="ECO:0000313" key="1">
    <source>
        <dbReference type="EMBL" id="MFD2160880.1"/>
    </source>
</evidence>
<protein>
    <submittedName>
        <fullName evidence="1">Uncharacterized protein</fullName>
    </submittedName>
</protein>
<accession>A0ABW4ZG48</accession>
<dbReference type="Proteomes" id="UP001597387">
    <property type="component" value="Unassembled WGS sequence"/>
</dbReference>
<reference evidence="2" key="1">
    <citation type="journal article" date="2019" name="Int. J. Syst. Evol. Microbiol.">
        <title>The Global Catalogue of Microorganisms (GCM) 10K type strain sequencing project: providing services to taxonomists for standard genome sequencing and annotation.</title>
        <authorList>
            <consortium name="The Broad Institute Genomics Platform"/>
            <consortium name="The Broad Institute Genome Sequencing Center for Infectious Disease"/>
            <person name="Wu L."/>
            <person name="Ma J."/>
        </authorList>
    </citation>
    <scope>NUCLEOTIDE SEQUENCE [LARGE SCALE GENOMIC DNA]</scope>
    <source>
        <strain evidence="2">KCTC 42217</strain>
    </source>
</reference>
<dbReference type="EMBL" id="JBHUHZ010000001">
    <property type="protein sequence ID" value="MFD2160880.1"/>
    <property type="molecule type" value="Genomic_DNA"/>
</dbReference>
<keyword evidence="2" id="KW-1185">Reference proteome</keyword>
<evidence type="ECO:0000313" key="2">
    <source>
        <dbReference type="Proteomes" id="UP001597387"/>
    </source>
</evidence>
<organism evidence="1 2">
    <name type="scientific">Paradesertivirga mongoliensis</name>
    <dbReference type="NCBI Taxonomy" id="2100740"/>
    <lineage>
        <taxon>Bacteria</taxon>
        <taxon>Pseudomonadati</taxon>
        <taxon>Bacteroidota</taxon>
        <taxon>Sphingobacteriia</taxon>
        <taxon>Sphingobacteriales</taxon>
        <taxon>Sphingobacteriaceae</taxon>
        <taxon>Paradesertivirga</taxon>
    </lineage>
</organism>